<evidence type="ECO:0000256" key="3">
    <source>
        <dbReference type="ARBA" id="ARBA00023163"/>
    </source>
</evidence>
<dbReference type="PANTHER" id="PTHR30136">
    <property type="entry name" value="HELIX-TURN-HELIX TRANSCRIPTIONAL REGULATOR, ICLR FAMILY"/>
    <property type="match status" value="1"/>
</dbReference>
<evidence type="ECO:0008006" key="8">
    <source>
        <dbReference type="Google" id="ProtNLM"/>
    </source>
</evidence>
<evidence type="ECO:0000256" key="1">
    <source>
        <dbReference type="ARBA" id="ARBA00023015"/>
    </source>
</evidence>
<protein>
    <recommendedName>
        <fullName evidence="8">IclR transcriptional regulator</fullName>
    </recommendedName>
</protein>
<feature type="domain" description="IclR-ED" evidence="5">
    <location>
        <begin position="68"/>
        <end position="249"/>
    </location>
</feature>
<evidence type="ECO:0000313" key="7">
    <source>
        <dbReference type="Proteomes" id="UP000195043"/>
    </source>
</evidence>
<evidence type="ECO:0000313" key="6">
    <source>
        <dbReference type="EMBL" id="OTN76797.1"/>
    </source>
</evidence>
<feature type="domain" description="HTH iclR-type" evidence="4">
    <location>
        <begin position="7"/>
        <end position="67"/>
    </location>
</feature>
<dbReference type="InterPro" id="IPR014757">
    <property type="entry name" value="Tscrpt_reg_IclR_C"/>
</dbReference>
<dbReference type="Pfam" id="PF01614">
    <property type="entry name" value="IclR_C"/>
    <property type="match status" value="1"/>
</dbReference>
<dbReference type="SUPFAM" id="SSF46785">
    <property type="entry name" value="Winged helix' DNA-binding domain"/>
    <property type="match status" value="1"/>
</dbReference>
<dbReference type="PROSITE" id="PS51078">
    <property type="entry name" value="ICLR_ED"/>
    <property type="match status" value="1"/>
</dbReference>
<dbReference type="GO" id="GO:0003700">
    <property type="term" value="F:DNA-binding transcription factor activity"/>
    <property type="evidence" value="ECO:0007669"/>
    <property type="project" value="TreeGrafter"/>
</dbReference>
<dbReference type="AlphaFoldDB" id="A0A242A6X6"/>
<keyword evidence="1" id="KW-0805">Transcription regulation</keyword>
<keyword evidence="3" id="KW-0804">Transcription</keyword>
<name>A0A242A6X6_9ENTE</name>
<dbReference type="InterPro" id="IPR036388">
    <property type="entry name" value="WH-like_DNA-bd_sf"/>
</dbReference>
<evidence type="ECO:0000259" key="4">
    <source>
        <dbReference type="PROSITE" id="PS51077"/>
    </source>
</evidence>
<reference evidence="6 7" key="1">
    <citation type="submission" date="2017-05" db="EMBL/GenBank/DDBJ databases">
        <title>The Genome Sequence of Enterococcus sp. 8G7_MSG3316.</title>
        <authorList>
            <consortium name="The Broad Institute Genomics Platform"/>
            <consortium name="The Broad Institute Genomic Center for Infectious Diseases"/>
            <person name="Earl A."/>
            <person name="Manson A."/>
            <person name="Schwartman J."/>
            <person name="Gilmore M."/>
            <person name="Abouelleil A."/>
            <person name="Cao P."/>
            <person name="Chapman S."/>
            <person name="Cusick C."/>
            <person name="Shea T."/>
            <person name="Young S."/>
            <person name="Neafsey D."/>
            <person name="Nusbaum C."/>
            <person name="Birren B."/>
        </authorList>
    </citation>
    <scope>NUCLEOTIDE SEQUENCE [LARGE SCALE GENOMIC DNA]</scope>
    <source>
        <strain evidence="6 7">8G7_MSG3316</strain>
    </source>
</reference>
<dbReference type="SUPFAM" id="SSF55781">
    <property type="entry name" value="GAF domain-like"/>
    <property type="match status" value="1"/>
</dbReference>
<dbReference type="InterPro" id="IPR029016">
    <property type="entry name" value="GAF-like_dom_sf"/>
</dbReference>
<dbReference type="InterPro" id="IPR005471">
    <property type="entry name" value="Tscrpt_reg_IclR_N"/>
</dbReference>
<dbReference type="PROSITE" id="PS51077">
    <property type="entry name" value="HTH_ICLR"/>
    <property type="match status" value="1"/>
</dbReference>
<dbReference type="RefSeq" id="WP_086274815.1">
    <property type="nucleotide sequence ID" value="NZ_NGKU01000001.1"/>
</dbReference>
<evidence type="ECO:0000256" key="2">
    <source>
        <dbReference type="ARBA" id="ARBA00023125"/>
    </source>
</evidence>
<dbReference type="STRING" id="1834191.A5886_001876"/>
<keyword evidence="2" id="KW-0238">DNA-binding</keyword>
<dbReference type="InterPro" id="IPR036390">
    <property type="entry name" value="WH_DNA-bd_sf"/>
</dbReference>
<dbReference type="EMBL" id="NGKU01000001">
    <property type="protein sequence ID" value="OTN76797.1"/>
    <property type="molecule type" value="Genomic_DNA"/>
</dbReference>
<dbReference type="PANTHER" id="PTHR30136:SF24">
    <property type="entry name" value="HTH-TYPE TRANSCRIPTIONAL REPRESSOR ALLR"/>
    <property type="match status" value="1"/>
</dbReference>
<dbReference type="GO" id="GO:0003677">
    <property type="term" value="F:DNA binding"/>
    <property type="evidence" value="ECO:0007669"/>
    <property type="project" value="UniProtKB-KW"/>
</dbReference>
<dbReference type="Gene3D" id="1.10.10.10">
    <property type="entry name" value="Winged helix-like DNA-binding domain superfamily/Winged helix DNA-binding domain"/>
    <property type="match status" value="1"/>
</dbReference>
<dbReference type="GO" id="GO:0045892">
    <property type="term" value="P:negative regulation of DNA-templated transcription"/>
    <property type="evidence" value="ECO:0007669"/>
    <property type="project" value="TreeGrafter"/>
</dbReference>
<gene>
    <name evidence="6" type="ORF">A5886_001876</name>
</gene>
<sequence>MTQKPYGTVLLKAASIMDHLAENPNQSLQLIALATGMTPSTTLKILDTLVLIGYVQRNKDKDYRLGSKLIKYANQSIEELDLVEISLPHLEALQSNADETIHLGVLAANEILYVNKLEPQHQTIRMSSKVGITRPLYSSAMGKAVLALFSEEDLAAYLADTPLTAYTENTITNPFKLKKELARSRKEQVAFDDEEMEQEIYCIGTALVHNEAIVGAFSVSLPKYRLTPSYKQTLIETIRETKKAIETSL</sequence>
<dbReference type="Gene3D" id="3.30.450.40">
    <property type="match status" value="1"/>
</dbReference>
<organism evidence="6 7">
    <name type="scientific">Candidatus Enterococcus testudinis</name>
    <dbReference type="NCBI Taxonomy" id="1834191"/>
    <lineage>
        <taxon>Bacteria</taxon>
        <taxon>Bacillati</taxon>
        <taxon>Bacillota</taxon>
        <taxon>Bacilli</taxon>
        <taxon>Lactobacillales</taxon>
        <taxon>Enterococcaceae</taxon>
        <taxon>Enterococcus</taxon>
    </lineage>
</organism>
<dbReference type="OrthoDB" id="9791752at2"/>
<keyword evidence="7" id="KW-1185">Reference proteome</keyword>
<dbReference type="Proteomes" id="UP000195043">
    <property type="component" value="Unassembled WGS sequence"/>
</dbReference>
<comment type="caution">
    <text evidence="6">The sequence shown here is derived from an EMBL/GenBank/DDBJ whole genome shotgun (WGS) entry which is preliminary data.</text>
</comment>
<proteinExistence type="predicted"/>
<evidence type="ECO:0000259" key="5">
    <source>
        <dbReference type="PROSITE" id="PS51078"/>
    </source>
</evidence>
<dbReference type="SMART" id="SM00346">
    <property type="entry name" value="HTH_ICLR"/>
    <property type="match status" value="1"/>
</dbReference>
<accession>A0A242A6X6</accession>
<dbReference type="Pfam" id="PF09339">
    <property type="entry name" value="HTH_IclR"/>
    <property type="match status" value="1"/>
</dbReference>
<dbReference type="InterPro" id="IPR050707">
    <property type="entry name" value="HTH_MetabolicPath_Reg"/>
</dbReference>